<dbReference type="AlphaFoldDB" id="A0A1R1YPX6"/>
<keyword evidence="2" id="KW-1185">Reference proteome</keyword>
<gene>
    <name evidence="1" type="ORF">AYI69_g1552</name>
</gene>
<name>A0A1R1YPX6_9FUNG</name>
<protein>
    <submittedName>
        <fullName evidence="1">Uncharacterized protein</fullName>
    </submittedName>
</protein>
<comment type="caution">
    <text evidence="1">The sequence shown here is derived from an EMBL/GenBank/DDBJ whole genome shotgun (WGS) entry which is preliminary data.</text>
</comment>
<reference evidence="2" key="1">
    <citation type="submission" date="2017-01" db="EMBL/GenBank/DDBJ databases">
        <authorList>
            <person name="Wang Y."/>
            <person name="White M."/>
            <person name="Kvist S."/>
            <person name="Moncalvo J.-M."/>
        </authorList>
    </citation>
    <scope>NUCLEOTIDE SEQUENCE [LARGE SCALE GENOMIC DNA]</scope>
    <source>
        <strain evidence="2">ID-206-W2</strain>
    </source>
</reference>
<sequence length="108" mass="11997">MNSFRYFQFLSLKTYESLIKFLICGASGISGFGIDITFSDSSMSEKSEFSSKNAFTASIGLTVFSLPETVRAENSSVRNPPCWAHSCWGFPWSSEALLHKVNTVFLGF</sequence>
<proteinExistence type="predicted"/>
<accession>A0A1R1YPX6</accession>
<dbReference type="Proteomes" id="UP000187429">
    <property type="component" value="Unassembled WGS sequence"/>
</dbReference>
<organism evidence="1 2">
    <name type="scientific">Smittium culicis</name>
    <dbReference type="NCBI Taxonomy" id="133412"/>
    <lineage>
        <taxon>Eukaryota</taxon>
        <taxon>Fungi</taxon>
        <taxon>Fungi incertae sedis</taxon>
        <taxon>Zoopagomycota</taxon>
        <taxon>Kickxellomycotina</taxon>
        <taxon>Harpellomycetes</taxon>
        <taxon>Harpellales</taxon>
        <taxon>Legeriomycetaceae</taxon>
        <taxon>Smittium</taxon>
    </lineage>
</organism>
<dbReference type="EMBL" id="LSSM01000423">
    <property type="protein sequence ID" value="OMJ28957.1"/>
    <property type="molecule type" value="Genomic_DNA"/>
</dbReference>
<evidence type="ECO:0000313" key="1">
    <source>
        <dbReference type="EMBL" id="OMJ28957.1"/>
    </source>
</evidence>
<evidence type="ECO:0000313" key="2">
    <source>
        <dbReference type="Proteomes" id="UP000187429"/>
    </source>
</evidence>